<dbReference type="SMART" id="SM00220">
    <property type="entry name" value="S_TKc"/>
    <property type="match status" value="1"/>
</dbReference>
<comment type="subunit">
    <text evidence="2">Component of the EKC/KEOPS complex composed of at least BUD32, CGI121, GON7, KAE1 and PCC1; the whole complex dimerizes.</text>
</comment>
<dbReference type="InterPro" id="IPR011009">
    <property type="entry name" value="Kinase-like_dom_sf"/>
</dbReference>
<dbReference type="PROSITE" id="PS50011">
    <property type="entry name" value="PROTEIN_KINASE_DOM"/>
    <property type="match status" value="1"/>
</dbReference>
<comment type="catalytic activity">
    <reaction evidence="13">
        <text>L-threonyl-[protein] + ATP = O-phospho-L-threonyl-[protein] + ADP + H(+)</text>
        <dbReference type="Rhea" id="RHEA:46608"/>
        <dbReference type="Rhea" id="RHEA-COMP:11060"/>
        <dbReference type="Rhea" id="RHEA-COMP:11605"/>
        <dbReference type="ChEBI" id="CHEBI:15378"/>
        <dbReference type="ChEBI" id="CHEBI:30013"/>
        <dbReference type="ChEBI" id="CHEBI:30616"/>
        <dbReference type="ChEBI" id="CHEBI:61977"/>
        <dbReference type="ChEBI" id="CHEBI:456216"/>
        <dbReference type="EC" id="2.7.11.1"/>
    </reaction>
</comment>
<evidence type="ECO:0000256" key="9">
    <source>
        <dbReference type="ARBA" id="ARBA00022777"/>
    </source>
</evidence>
<evidence type="ECO:0000256" key="8">
    <source>
        <dbReference type="ARBA" id="ARBA00022741"/>
    </source>
</evidence>
<dbReference type="OrthoDB" id="4934618at2759"/>
<evidence type="ECO:0000256" key="12">
    <source>
        <dbReference type="ARBA" id="ARBA00033194"/>
    </source>
</evidence>
<dbReference type="STRING" id="1081102.A0A167W8R6"/>
<keyword evidence="8" id="KW-0547">Nucleotide-binding</keyword>
<evidence type="ECO:0000256" key="1">
    <source>
        <dbReference type="ARBA" id="ARBA00003747"/>
    </source>
</evidence>
<dbReference type="Gene3D" id="1.10.510.10">
    <property type="entry name" value="Transferase(Phosphotransferase) domain 1"/>
    <property type="match status" value="1"/>
</dbReference>
<comment type="function">
    <text evidence="1">Component of the EKC/KEOPS complex that is required for the formation of a threonylcarbamoyl group on adenosine at position 37 (t(6)A37) in tRNAs that read codons beginning with adenine. The complex is probably involved in the transfer of the threonylcarbamoyl moiety of threonylcarbamoyl-AMP (TC-AMP) to the N6 group of A37. BUD32 has ATPase activity in the context of the EKC/KEOPS complex and likely plays a supporting role to the catalytic subunit KAE1. The EKC/KEOPS complex also promotes both telomere uncapping and telomere elongation. The complex is required for efficient recruitment of transcriptional coactivators.</text>
</comment>
<keyword evidence="17" id="KW-1185">Reference proteome</keyword>
<keyword evidence="9 16" id="KW-0418">Kinase</keyword>
<accession>A0A167W8R6</accession>
<keyword evidence="10" id="KW-0067">ATP-binding</keyword>
<dbReference type="SUPFAM" id="SSF56112">
    <property type="entry name" value="Protein kinase-like (PK-like)"/>
    <property type="match status" value="1"/>
</dbReference>
<dbReference type="Pfam" id="PF00069">
    <property type="entry name" value="Pkinase"/>
    <property type="match status" value="1"/>
</dbReference>
<evidence type="ECO:0000256" key="14">
    <source>
        <dbReference type="ARBA" id="ARBA00048679"/>
    </source>
</evidence>
<dbReference type="GO" id="GO:0005524">
    <property type="term" value="F:ATP binding"/>
    <property type="evidence" value="ECO:0007669"/>
    <property type="project" value="UniProtKB-KW"/>
</dbReference>
<evidence type="ECO:0000256" key="2">
    <source>
        <dbReference type="ARBA" id="ARBA00011534"/>
    </source>
</evidence>
<dbReference type="Gene3D" id="3.30.200.20">
    <property type="entry name" value="Phosphorylase Kinase, domain 1"/>
    <property type="match status" value="1"/>
</dbReference>
<dbReference type="EC" id="2.7.11.1" evidence="3"/>
<dbReference type="PANTHER" id="PTHR45646:SF11">
    <property type="entry name" value="SERINE_THREONINE-PROTEIN KINASE DOA"/>
    <property type="match status" value="1"/>
</dbReference>
<evidence type="ECO:0000256" key="10">
    <source>
        <dbReference type="ARBA" id="ARBA00022840"/>
    </source>
</evidence>
<dbReference type="AlphaFoldDB" id="A0A167W8R6"/>
<evidence type="ECO:0000313" key="16">
    <source>
        <dbReference type="EMBL" id="OAA63476.1"/>
    </source>
</evidence>
<dbReference type="InterPro" id="IPR000719">
    <property type="entry name" value="Prot_kinase_dom"/>
</dbReference>
<comment type="caution">
    <text evidence="16">The sequence shown here is derived from an EMBL/GenBank/DDBJ whole genome shotgun (WGS) entry which is preliminary data.</text>
</comment>
<feature type="domain" description="Protein kinase" evidence="15">
    <location>
        <begin position="1"/>
        <end position="371"/>
    </location>
</feature>
<proteinExistence type="predicted"/>
<protein>
    <recommendedName>
        <fullName evidence="5">EKC/KEOPS complex subunit BUD32</fullName>
        <ecNumber evidence="3">2.7.11.1</ecNumber>
    </recommendedName>
    <alternativeName>
        <fullName evidence="11 12">Atypical Serine/threonine protein kinase BUD32</fullName>
    </alternativeName>
    <alternativeName>
        <fullName evidence="4">EKC/KEOPS complex subunit bud32</fullName>
    </alternativeName>
</protein>
<dbReference type="PROSITE" id="PS00109">
    <property type="entry name" value="PROTEIN_KINASE_TYR"/>
    <property type="match status" value="1"/>
</dbReference>
<dbReference type="GO" id="GO:0004674">
    <property type="term" value="F:protein serine/threonine kinase activity"/>
    <property type="evidence" value="ECO:0007669"/>
    <property type="project" value="UniProtKB-KW"/>
</dbReference>
<evidence type="ECO:0000256" key="3">
    <source>
        <dbReference type="ARBA" id="ARBA00012513"/>
    </source>
</evidence>
<dbReference type="InterPro" id="IPR008266">
    <property type="entry name" value="Tyr_kinase_AS"/>
</dbReference>
<keyword evidence="7" id="KW-0808">Transferase</keyword>
<reference evidence="16 17" key="1">
    <citation type="journal article" date="2016" name="Genome Biol. Evol.">
        <title>Divergent and convergent evolution of fungal pathogenicity.</title>
        <authorList>
            <person name="Shang Y."/>
            <person name="Xiao G."/>
            <person name="Zheng P."/>
            <person name="Cen K."/>
            <person name="Zhan S."/>
            <person name="Wang C."/>
        </authorList>
    </citation>
    <scope>NUCLEOTIDE SEQUENCE [LARGE SCALE GENOMIC DNA]</scope>
    <source>
        <strain evidence="16 17">RCEF 264</strain>
    </source>
</reference>
<evidence type="ECO:0000256" key="7">
    <source>
        <dbReference type="ARBA" id="ARBA00022679"/>
    </source>
</evidence>
<evidence type="ECO:0000259" key="15">
    <source>
        <dbReference type="PROSITE" id="PS50011"/>
    </source>
</evidence>
<evidence type="ECO:0000256" key="4">
    <source>
        <dbReference type="ARBA" id="ARBA00013948"/>
    </source>
</evidence>
<name>A0A167W8R6_9HYPO</name>
<dbReference type="Proteomes" id="UP000076874">
    <property type="component" value="Unassembled WGS sequence"/>
</dbReference>
<evidence type="ECO:0000256" key="13">
    <source>
        <dbReference type="ARBA" id="ARBA00047899"/>
    </source>
</evidence>
<dbReference type="GO" id="GO:0005634">
    <property type="term" value="C:nucleus"/>
    <property type="evidence" value="ECO:0007669"/>
    <property type="project" value="TreeGrafter"/>
</dbReference>
<sequence>MDTAQEDTIPSTCKTSCLMTADVPTYVAIRILVASETDKNRGFESKYGKDVDNSPGWEHLCFPLRRFETSSPNGTHVCLVYPVLGPTVDNAERIFQDEEKSSDILRHISQQTVQALATLHTSRICHADFRPSNILLELNCLDGLGEEEVMSLLGEPETTEIYIRKDSHPTPEVPYAPKYLVYPVEFEDSECLANPPRIRIIDFGQAFQIDESPQPPAFGIPANYAAPEVIMENSGGIEMDLWSLGCTLFEIRLGRRLFDVFQSIGLSEVEYILEVALLLGRLPVEWAKFYKPRPGTEAEYEVTEADRESARRFYDRIKGMPSSAGQAQAHSPQPLVSDAEAEIFADLLGRLLRYEKGGRLSAMEVVKHAWFGPST</sequence>
<evidence type="ECO:0000313" key="17">
    <source>
        <dbReference type="Proteomes" id="UP000076874"/>
    </source>
</evidence>
<dbReference type="InterPro" id="IPR051175">
    <property type="entry name" value="CLK_kinases"/>
</dbReference>
<dbReference type="EMBL" id="AZHD01000005">
    <property type="protein sequence ID" value="OAA63476.1"/>
    <property type="molecule type" value="Genomic_DNA"/>
</dbReference>
<evidence type="ECO:0000256" key="11">
    <source>
        <dbReference type="ARBA" id="ARBA00030980"/>
    </source>
</evidence>
<evidence type="ECO:0000256" key="5">
    <source>
        <dbReference type="ARBA" id="ARBA00019973"/>
    </source>
</evidence>
<gene>
    <name evidence="16" type="ORF">SPI_03639</name>
</gene>
<evidence type="ECO:0000256" key="6">
    <source>
        <dbReference type="ARBA" id="ARBA00022527"/>
    </source>
</evidence>
<keyword evidence="6" id="KW-0723">Serine/threonine-protein kinase</keyword>
<comment type="catalytic activity">
    <reaction evidence="14">
        <text>L-seryl-[protein] + ATP = O-phospho-L-seryl-[protein] + ADP + H(+)</text>
        <dbReference type="Rhea" id="RHEA:17989"/>
        <dbReference type="Rhea" id="RHEA-COMP:9863"/>
        <dbReference type="Rhea" id="RHEA-COMP:11604"/>
        <dbReference type="ChEBI" id="CHEBI:15378"/>
        <dbReference type="ChEBI" id="CHEBI:29999"/>
        <dbReference type="ChEBI" id="CHEBI:30616"/>
        <dbReference type="ChEBI" id="CHEBI:83421"/>
        <dbReference type="ChEBI" id="CHEBI:456216"/>
        <dbReference type="EC" id="2.7.11.1"/>
    </reaction>
</comment>
<organism evidence="16 17">
    <name type="scientific">Niveomyces insectorum RCEF 264</name>
    <dbReference type="NCBI Taxonomy" id="1081102"/>
    <lineage>
        <taxon>Eukaryota</taxon>
        <taxon>Fungi</taxon>
        <taxon>Dikarya</taxon>
        <taxon>Ascomycota</taxon>
        <taxon>Pezizomycotina</taxon>
        <taxon>Sordariomycetes</taxon>
        <taxon>Hypocreomycetidae</taxon>
        <taxon>Hypocreales</taxon>
        <taxon>Cordycipitaceae</taxon>
        <taxon>Niveomyces</taxon>
    </lineage>
</organism>
<dbReference type="PANTHER" id="PTHR45646">
    <property type="entry name" value="SERINE/THREONINE-PROTEIN KINASE DOA-RELATED"/>
    <property type="match status" value="1"/>
</dbReference>